<dbReference type="PANTHER" id="PTHR24116:SF0">
    <property type="entry name" value="KINASE D-INTERACTING SUBSTRATE OF 220 KDA"/>
    <property type="match status" value="1"/>
</dbReference>
<feature type="transmembrane region" description="Helical" evidence="2">
    <location>
        <begin position="493"/>
        <end position="520"/>
    </location>
</feature>
<feature type="repeat" description="ANK" evidence="1">
    <location>
        <begin position="135"/>
        <end position="167"/>
    </location>
</feature>
<evidence type="ECO:0000256" key="1">
    <source>
        <dbReference type="PROSITE-ProRule" id="PRU00023"/>
    </source>
</evidence>
<dbReference type="PROSITE" id="PS50297">
    <property type="entry name" value="ANK_REP_REGION"/>
    <property type="match status" value="6"/>
</dbReference>
<organism evidence="5 6">
    <name type="scientific">Onchocerca flexuosa</name>
    <dbReference type="NCBI Taxonomy" id="387005"/>
    <lineage>
        <taxon>Eukaryota</taxon>
        <taxon>Metazoa</taxon>
        <taxon>Ecdysozoa</taxon>
        <taxon>Nematoda</taxon>
        <taxon>Chromadorea</taxon>
        <taxon>Rhabditida</taxon>
        <taxon>Spirurina</taxon>
        <taxon>Spiruromorpha</taxon>
        <taxon>Filarioidea</taxon>
        <taxon>Onchocercidae</taxon>
        <taxon>Onchocerca</taxon>
    </lineage>
</organism>
<dbReference type="InterPro" id="IPR011646">
    <property type="entry name" value="KAP_P-loop"/>
</dbReference>
<feature type="domain" description="KAP NTPase" evidence="3">
    <location>
        <begin position="437"/>
        <end position="920"/>
    </location>
</feature>
<evidence type="ECO:0000259" key="3">
    <source>
        <dbReference type="Pfam" id="PF07693"/>
    </source>
</evidence>
<dbReference type="GO" id="GO:0019887">
    <property type="term" value="F:protein kinase regulator activity"/>
    <property type="evidence" value="ECO:0007669"/>
    <property type="project" value="TreeGrafter"/>
</dbReference>
<keyword evidence="2" id="KW-1133">Transmembrane helix</keyword>
<dbReference type="PROSITE" id="PS50088">
    <property type="entry name" value="ANK_REPEAT"/>
    <property type="match status" value="9"/>
</dbReference>
<feature type="repeat" description="ANK" evidence="1">
    <location>
        <begin position="267"/>
        <end position="299"/>
    </location>
</feature>
<feature type="transmembrane region" description="Helical" evidence="2">
    <location>
        <begin position="526"/>
        <end position="550"/>
    </location>
</feature>
<dbReference type="Pfam" id="PF13637">
    <property type="entry name" value="Ank_4"/>
    <property type="match status" value="1"/>
</dbReference>
<evidence type="ECO:0000256" key="2">
    <source>
        <dbReference type="SAM" id="Phobius"/>
    </source>
</evidence>
<keyword evidence="2" id="KW-0472">Membrane</keyword>
<protein>
    <submittedName>
        <fullName evidence="5">Putative ATP synthase F0, A subunit</fullName>
    </submittedName>
</protein>
<proteinExistence type="predicted"/>
<gene>
    <name evidence="5" type="ORF">X798_00576</name>
</gene>
<evidence type="ECO:0000313" key="5">
    <source>
        <dbReference type="EMBL" id="OZC12057.1"/>
    </source>
</evidence>
<dbReference type="Pfam" id="PF23307">
    <property type="entry name" value="SAM_KIDINS220"/>
    <property type="match status" value="1"/>
</dbReference>
<dbReference type="GO" id="GO:0030165">
    <property type="term" value="F:PDZ domain binding"/>
    <property type="evidence" value="ECO:0007669"/>
    <property type="project" value="TreeGrafter"/>
</dbReference>
<dbReference type="OrthoDB" id="6084525at2759"/>
<feature type="repeat" description="ANK" evidence="1">
    <location>
        <begin position="300"/>
        <end position="332"/>
    </location>
</feature>
<dbReference type="Pfam" id="PF10149">
    <property type="entry name" value="TM231"/>
    <property type="match status" value="1"/>
</dbReference>
<feature type="transmembrane region" description="Helical" evidence="2">
    <location>
        <begin position="658"/>
        <end position="684"/>
    </location>
</feature>
<dbReference type="InterPro" id="IPR052771">
    <property type="entry name" value="Neurotrophin_sig_adaptor"/>
</dbReference>
<dbReference type="InterPro" id="IPR019306">
    <property type="entry name" value="TMEM231"/>
</dbReference>
<feature type="transmembrane region" description="Helical" evidence="2">
    <location>
        <begin position="1405"/>
        <end position="1428"/>
    </location>
</feature>
<feature type="transmembrane region" description="Helical" evidence="2">
    <location>
        <begin position="696"/>
        <end position="723"/>
    </location>
</feature>
<sequence length="1778" mass="200396">MAADPKTEELFSLLENGKLQSADLAKYDFSTMRNTDSENVLIVAARTGQIDIVQDFVNDFDLEDTDADGWTALLDAAYMGHEEIVQILLNAGAAVDYADMLGWSPLMWAVYKNHYACAELLIEFKAHINLIDEEDSLTPLIVAAGRGYVNFVELLINAGAEINACDKFGSTALIWAARRGYKPIIELLLNAGAELDGVGMYGATALMMATRGNFIGVVRVILSREPNINTVDQNGLSPLAIAAREGYVEIASMLIELGAYVNAIDRFGNSILIGAVRSGNVEIVKMLLEKHADVNARDSENRTALHLAIDKSFMDIVVALLEKKPNLEIRTKDGDTPLLRAVKNRHAGFCQLLVNSGAKVSATDNAGDNVLHVALRARSRKITQYLLLNPSDSRLLYRPNKLGQTPYSIDQENPQPIIPLIYGPLDAEVQVDAMLGYDIYSNVLADIVCEPNLTLPLTIGLYAKWGSGKSVLLDKMKNSMRSFSRSWLDAIQLSWSWSLVFSIALLIAMFTLVGITAVAFLRNFHYIITVGASGLILFISWTLLYSLIYYGNNVKGWNKSISVAHSIAKFLAHMRLLSNVTLQHSASSRDKDVISCPVSFLFADYHRLSSVGGEQALAKIVVTLFESAENHFGSLPVRLFCALRVSFSHGKKPKTRRVCGVPVTAMVSLFLFSINAASVLLALWLYDGMNLQSGYFFGSISFFIIAVMLALYPLYLLFVYGFVSMPKKRINTAAQKISKLHFEGFMQKLQHEVDLLANMIRSLDFFTNSQTRLIVVVDGLDNCEQERMVQTLDALELLFCTRADRPFVVTIAVDPHIIISAVNHSMHSALAGTELTGHDYLKNIINMPFYLHNSAIRQLQTNLRSYMSLREGFEGKSSRKVTVVGTRGLSHSLIADDYFSNMNPRSMKRIVNALTLTGRLLRAFEIEFSWVSLGYWVSLIEQWPSRMCWLIDHALDIQQDSYPLAEVFLFFFLFFNNLLYNHLKQQIPKKDPLIDLDRNPNNFECFLEQASVAGPEQLTVGHVRRFVPCTSNLDPYLRKLIRGKQNINIRFLECRIGTAQPVKSLVSRPSTQSGLMISGPAWHLFKDKNIWRGIEVPLVEMKLSEILDLVKKLDIPIERTSIIAEKMSASNLTGLVLSTCDLPDVQETLKLNLGDWTLLKLLIETLRTWKPVTVLDAIETPSLMSPTPVLAISTSPSSMQEQKRQLTVQTEMEDDHRWILESFSGMDVAEVDDVVPSSAPSVRFDDGIASERDSTESVCGSLENLLDSEPTLQNRNENVNVMTKRARYGLQHRYTREELMGGMHVDSDVSHSGTHSRSVSRTHLPIILDVSDNQQTVKEVSPSKRPSMLDVFNQNHSEYDKFGNENGICACIQKKKGGLVVLIDEIFSADLGELMVYSKKQSFRILHWFLFIVASIAWVCVFIASVYVSKRYIEKSKGFITASSYDAFIIFQPYTWKYKASKCSTAYCCSIALFAFTLLFTLFIAFTAQGFWKKFGEYREQATVYYKHRFIILLKGEVPNNYYVWSSYPLLNHAEGTHVRIAVLEEYESDFNDDGKPDLIELNVTFPIEGKDKIYGIFYMFLFDYQLDQRSRFSVCIFSLAQSVFKDENVSIFVLAEEMETALLDDLERATMSSSLTVSGDLWLDQAAPLWSSGRDPGHGGALINESSLDLSQYNPAAIVSRNSFRNFTTILKKKSIVWTPKRAGDDDFILRMSIRILEQQLFYRTGLLELLKWAWIQYFACFVIVHFLVNKLRKFLFENHLLDTIVVRRNHFNELEE</sequence>
<dbReference type="SMART" id="SM00248">
    <property type="entry name" value="ANK"/>
    <property type="match status" value="11"/>
</dbReference>
<name>A0A238C3N0_9BILA</name>
<keyword evidence="1" id="KW-0040">ANK repeat</keyword>
<keyword evidence="2" id="KW-0812">Transmembrane</keyword>
<dbReference type="Proteomes" id="UP000242913">
    <property type="component" value="Unassembled WGS sequence"/>
</dbReference>
<dbReference type="InterPro" id="IPR057092">
    <property type="entry name" value="SAM_KIDINS220"/>
</dbReference>
<dbReference type="SUPFAM" id="SSF48403">
    <property type="entry name" value="Ankyrin repeat"/>
    <property type="match status" value="1"/>
</dbReference>
<dbReference type="Pfam" id="PF00023">
    <property type="entry name" value="Ank"/>
    <property type="match status" value="1"/>
</dbReference>
<dbReference type="PANTHER" id="PTHR24116">
    <property type="entry name" value="KINASE D-INTERACTING SUBSTRATE OF 220 KDA"/>
    <property type="match status" value="1"/>
</dbReference>
<feature type="repeat" description="ANK" evidence="1">
    <location>
        <begin position="333"/>
        <end position="365"/>
    </location>
</feature>
<feature type="transmembrane region" description="Helical" evidence="2">
    <location>
        <begin position="1464"/>
        <end position="1486"/>
    </location>
</feature>
<feature type="repeat" description="ANK" evidence="1">
    <location>
        <begin position="168"/>
        <end position="200"/>
    </location>
</feature>
<feature type="repeat" description="ANK" evidence="1">
    <location>
        <begin position="201"/>
        <end position="233"/>
    </location>
</feature>
<feature type="repeat" description="ANK" evidence="1">
    <location>
        <begin position="101"/>
        <end position="133"/>
    </location>
</feature>
<feature type="transmembrane region" description="Helical" evidence="2">
    <location>
        <begin position="1731"/>
        <end position="1750"/>
    </location>
</feature>
<evidence type="ECO:0000259" key="4">
    <source>
        <dbReference type="Pfam" id="PF23307"/>
    </source>
</evidence>
<keyword evidence="6" id="KW-1185">Reference proteome</keyword>
<dbReference type="Pfam" id="PF07693">
    <property type="entry name" value="KAP_NTPase"/>
    <property type="match status" value="1"/>
</dbReference>
<accession>A0A238C3N0</accession>
<dbReference type="Pfam" id="PF12796">
    <property type="entry name" value="Ank_2"/>
    <property type="match status" value="2"/>
</dbReference>
<dbReference type="EMBL" id="KZ269978">
    <property type="protein sequence ID" value="OZC12057.1"/>
    <property type="molecule type" value="Genomic_DNA"/>
</dbReference>
<evidence type="ECO:0000313" key="6">
    <source>
        <dbReference type="Proteomes" id="UP000242913"/>
    </source>
</evidence>
<dbReference type="InterPro" id="IPR002110">
    <property type="entry name" value="Ankyrin_rpt"/>
</dbReference>
<dbReference type="Gene3D" id="1.25.40.20">
    <property type="entry name" value="Ankyrin repeat-containing domain"/>
    <property type="match status" value="3"/>
</dbReference>
<reference evidence="5 6" key="1">
    <citation type="submission" date="2015-12" db="EMBL/GenBank/DDBJ databases">
        <title>Draft genome of the nematode, Onchocerca flexuosa.</title>
        <authorList>
            <person name="Mitreva M."/>
        </authorList>
    </citation>
    <scope>NUCLEOTIDE SEQUENCE [LARGE SCALE GENOMIC DNA]</scope>
    <source>
        <strain evidence="5">Red Deer</strain>
    </source>
</reference>
<feature type="repeat" description="ANK" evidence="1">
    <location>
        <begin position="234"/>
        <end position="266"/>
    </location>
</feature>
<dbReference type="InterPro" id="IPR036770">
    <property type="entry name" value="Ankyrin_rpt-contain_sf"/>
</dbReference>
<feature type="repeat" description="ANK" evidence="1">
    <location>
        <begin position="68"/>
        <end position="100"/>
    </location>
</feature>
<feature type="domain" description="Kinase D-interacting substrate of 220 kDa-like SAM" evidence="4">
    <location>
        <begin position="1096"/>
        <end position="1168"/>
    </location>
</feature>